<dbReference type="HOGENOM" id="CLU_3320130_0_0_1"/>
<name>W7M9Q7_GIBM7</name>
<sequence length="39" mass="4228">MTLSDNELPHFGGCTACSAPRSSLILRQDGLILELLLKN</sequence>
<organism evidence="1 2">
    <name type="scientific">Gibberella moniliformis (strain M3125 / FGSC 7600)</name>
    <name type="common">Maize ear and stalk rot fungus</name>
    <name type="synonym">Fusarium verticillioides</name>
    <dbReference type="NCBI Taxonomy" id="334819"/>
    <lineage>
        <taxon>Eukaryota</taxon>
        <taxon>Fungi</taxon>
        <taxon>Dikarya</taxon>
        <taxon>Ascomycota</taxon>
        <taxon>Pezizomycotina</taxon>
        <taxon>Sordariomycetes</taxon>
        <taxon>Hypocreomycetidae</taxon>
        <taxon>Hypocreales</taxon>
        <taxon>Nectriaceae</taxon>
        <taxon>Fusarium</taxon>
        <taxon>Fusarium fujikuroi species complex</taxon>
    </lineage>
</organism>
<accession>W7M9Q7</accession>
<dbReference type="VEuPathDB" id="FungiDB:FVEG_05411"/>
<dbReference type="Proteomes" id="UP000009096">
    <property type="component" value="Chromosome 3"/>
</dbReference>
<dbReference type="GeneID" id="30063410"/>
<gene>
    <name evidence="1" type="ORF">FVEG_05411</name>
</gene>
<protein>
    <submittedName>
        <fullName evidence="1">Uncharacterized protein</fullName>
    </submittedName>
</protein>
<reference evidence="1 2" key="1">
    <citation type="journal article" date="2010" name="Nature">
        <title>Comparative genomics reveals mobile pathogenicity chromosomes in Fusarium.</title>
        <authorList>
            <person name="Ma L.J."/>
            <person name="van der Does H.C."/>
            <person name="Borkovich K.A."/>
            <person name="Coleman J.J."/>
            <person name="Daboussi M.J."/>
            <person name="Di Pietro A."/>
            <person name="Dufresne M."/>
            <person name="Freitag M."/>
            <person name="Grabherr M."/>
            <person name="Henrissat B."/>
            <person name="Houterman P.M."/>
            <person name="Kang S."/>
            <person name="Shim W.B."/>
            <person name="Woloshuk C."/>
            <person name="Xie X."/>
            <person name="Xu J.R."/>
            <person name="Antoniw J."/>
            <person name="Baker S.E."/>
            <person name="Bluhm B.H."/>
            <person name="Breakspear A."/>
            <person name="Brown D.W."/>
            <person name="Butchko R.A."/>
            <person name="Chapman S."/>
            <person name="Coulson R."/>
            <person name="Coutinho P.M."/>
            <person name="Danchin E.G."/>
            <person name="Diener A."/>
            <person name="Gale L.R."/>
            <person name="Gardiner D.M."/>
            <person name="Goff S."/>
            <person name="Hammond-Kosack K.E."/>
            <person name="Hilburn K."/>
            <person name="Hua-Van A."/>
            <person name="Jonkers W."/>
            <person name="Kazan K."/>
            <person name="Kodira C.D."/>
            <person name="Koehrsen M."/>
            <person name="Kumar L."/>
            <person name="Lee Y.H."/>
            <person name="Li L."/>
            <person name="Manners J.M."/>
            <person name="Miranda-Saavedra D."/>
            <person name="Mukherjee M."/>
            <person name="Park G."/>
            <person name="Park J."/>
            <person name="Park S.Y."/>
            <person name="Proctor R.H."/>
            <person name="Regev A."/>
            <person name="Ruiz-Roldan M.C."/>
            <person name="Sain D."/>
            <person name="Sakthikumar S."/>
            <person name="Sykes S."/>
            <person name="Schwartz D.C."/>
            <person name="Turgeon B.G."/>
            <person name="Wapinski I."/>
            <person name="Yoder O."/>
            <person name="Young S."/>
            <person name="Zeng Q."/>
            <person name="Zhou S."/>
            <person name="Galagan J."/>
            <person name="Cuomo C.A."/>
            <person name="Kistler H.C."/>
            <person name="Rep M."/>
        </authorList>
    </citation>
    <scope>NUCLEOTIDE SEQUENCE [LARGE SCALE GENOMIC DNA]</scope>
    <source>
        <strain evidence="2">M3125 / FGSC 7600</strain>
    </source>
</reference>
<evidence type="ECO:0000313" key="2">
    <source>
        <dbReference type="Proteomes" id="UP000009096"/>
    </source>
</evidence>
<keyword evidence="2" id="KW-1185">Reference proteome</keyword>
<dbReference type="AlphaFoldDB" id="W7M9Q7"/>
<dbReference type="RefSeq" id="XP_018750506.1">
    <property type="nucleotide sequence ID" value="XM_018893628.1"/>
</dbReference>
<evidence type="ECO:0000313" key="1">
    <source>
        <dbReference type="EMBL" id="EWG44315.1"/>
    </source>
</evidence>
<dbReference type="KEGG" id="fvr:FVEG_05411"/>
<proteinExistence type="predicted"/>
<dbReference type="EMBL" id="DS022247">
    <property type="protein sequence ID" value="EWG44315.1"/>
    <property type="molecule type" value="Genomic_DNA"/>
</dbReference>